<name>A0A7S2SEW4_9STRA</name>
<organism evidence="1">
    <name type="scientific">Rhizochromulina marina</name>
    <dbReference type="NCBI Taxonomy" id="1034831"/>
    <lineage>
        <taxon>Eukaryota</taxon>
        <taxon>Sar</taxon>
        <taxon>Stramenopiles</taxon>
        <taxon>Ochrophyta</taxon>
        <taxon>Dictyochophyceae</taxon>
        <taxon>Rhizochromulinales</taxon>
        <taxon>Rhizochromulina</taxon>
    </lineage>
</organism>
<evidence type="ECO:0000313" key="1">
    <source>
        <dbReference type="EMBL" id="CAD9698031.1"/>
    </source>
</evidence>
<proteinExistence type="predicted"/>
<dbReference type="AlphaFoldDB" id="A0A7S2SEW4"/>
<sequence>MAWHPQPPPWFVLDHQGRAPPPVPVASRPFGSDREWAAATAEVLGGRGDKGDVDISDPSSLAQSLIHKSRLLLEALCVSSVDGPSSELVQSLLGDVDRAAAQIHQCLAALRTSEATSSTVDALVEKNGLQEEGCLQPW</sequence>
<protein>
    <submittedName>
        <fullName evidence="1">Uncharacterized protein</fullName>
    </submittedName>
</protein>
<gene>
    <name evidence="1" type="ORF">RMAR1173_LOCUS14086</name>
</gene>
<reference evidence="1" key="1">
    <citation type="submission" date="2021-01" db="EMBL/GenBank/DDBJ databases">
        <authorList>
            <person name="Corre E."/>
            <person name="Pelletier E."/>
            <person name="Niang G."/>
            <person name="Scheremetjew M."/>
            <person name="Finn R."/>
            <person name="Kale V."/>
            <person name="Holt S."/>
            <person name="Cochrane G."/>
            <person name="Meng A."/>
            <person name="Brown T."/>
            <person name="Cohen L."/>
        </authorList>
    </citation>
    <scope>NUCLEOTIDE SEQUENCE</scope>
    <source>
        <strain evidence="1">CCMP1243</strain>
    </source>
</reference>
<dbReference type="EMBL" id="HBHJ01021282">
    <property type="protein sequence ID" value="CAD9698031.1"/>
    <property type="molecule type" value="Transcribed_RNA"/>
</dbReference>
<accession>A0A7S2SEW4</accession>